<evidence type="ECO:0000313" key="3">
    <source>
        <dbReference type="Proteomes" id="UP000598146"/>
    </source>
</evidence>
<accession>A0A931FVC0</accession>
<feature type="transmembrane region" description="Helical" evidence="1">
    <location>
        <begin position="86"/>
        <end position="106"/>
    </location>
</feature>
<dbReference type="AlphaFoldDB" id="A0A931FVC0"/>
<gene>
    <name evidence="2" type="ORF">I4J89_01265</name>
</gene>
<dbReference type="EMBL" id="JADQTO010000001">
    <property type="protein sequence ID" value="MBG0560100.1"/>
    <property type="molecule type" value="Genomic_DNA"/>
</dbReference>
<dbReference type="Proteomes" id="UP000598146">
    <property type="component" value="Unassembled WGS sequence"/>
</dbReference>
<evidence type="ECO:0000313" key="2">
    <source>
        <dbReference type="EMBL" id="MBG0560100.1"/>
    </source>
</evidence>
<name>A0A931FVC0_9ACTN</name>
<reference evidence="2" key="1">
    <citation type="submission" date="2020-11" db="EMBL/GenBank/DDBJ databases">
        <title>Isolation and identification of active actinomycetes.</title>
        <authorList>
            <person name="Sun X."/>
        </authorList>
    </citation>
    <scope>NUCLEOTIDE SEQUENCE</scope>
    <source>
        <strain evidence="2">NEAU-A11</strain>
    </source>
</reference>
<evidence type="ECO:0000256" key="1">
    <source>
        <dbReference type="SAM" id="Phobius"/>
    </source>
</evidence>
<organism evidence="2 3">
    <name type="scientific">Actinoplanes aureus</name>
    <dbReference type="NCBI Taxonomy" id="2792083"/>
    <lineage>
        <taxon>Bacteria</taxon>
        <taxon>Bacillati</taxon>
        <taxon>Actinomycetota</taxon>
        <taxon>Actinomycetes</taxon>
        <taxon>Micromonosporales</taxon>
        <taxon>Micromonosporaceae</taxon>
        <taxon>Actinoplanes</taxon>
    </lineage>
</organism>
<keyword evidence="3" id="KW-1185">Reference proteome</keyword>
<feature type="transmembrane region" description="Helical" evidence="1">
    <location>
        <begin position="61"/>
        <end position="80"/>
    </location>
</feature>
<dbReference type="RefSeq" id="WP_196411913.1">
    <property type="nucleotide sequence ID" value="NZ_JADQTO010000001.1"/>
</dbReference>
<comment type="caution">
    <text evidence="2">The sequence shown here is derived from an EMBL/GenBank/DDBJ whole genome shotgun (WGS) entry which is preliminary data.</text>
</comment>
<proteinExistence type="predicted"/>
<keyword evidence="1" id="KW-0812">Transmembrane</keyword>
<sequence>MSVRALHAELNAVRALVGDGLAEVTGAAGDPGQFWIRSACARLTALDGVLVEAAGGLATPVIAAAATVVSFGAVALSAALAQAAGLSGIAVLVVVGLVLVTLLGAASRMSRRLRVALGRRRLDRAGTPPLGARPHDASAHVGLIVVPDALLRARVRLVSATLRQAGSRHWTVPELRTAARTDPLRRLAHADLLLCQAIDCLERYLDDLAKEWP</sequence>
<keyword evidence="1" id="KW-0472">Membrane</keyword>
<protein>
    <submittedName>
        <fullName evidence="2">Uncharacterized protein</fullName>
    </submittedName>
</protein>
<keyword evidence="1" id="KW-1133">Transmembrane helix</keyword>